<dbReference type="InterPro" id="IPR000073">
    <property type="entry name" value="AB_hydrolase_1"/>
</dbReference>
<keyword evidence="9" id="KW-1185">Reference proteome</keyword>
<dbReference type="Pfam" id="PF08386">
    <property type="entry name" value="Abhydrolase_4"/>
    <property type="match status" value="1"/>
</dbReference>
<dbReference type="OrthoDB" id="3930934at2"/>
<organism evidence="8 9">
    <name type="scientific">Thermomonospora umbrina</name>
    <dbReference type="NCBI Taxonomy" id="111806"/>
    <lineage>
        <taxon>Bacteria</taxon>
        <taxon>Bacillati</taxon>
        <taxon>Actinomycetota</taxon>
        <taxon>Actinomycetes</taxon>
        <taxon>Streptosporangiales</taxon>
        <taxon>Thermomonosporaceae</taxon>
        <taxon>Thermomonospora</taxon>
    </lineage>
</organism>
<dbReference type="Proteomes" id="UP000256661">
    <property type="component" value="Unassembled WGS sequence"/>
</dbReference>
<dbReference type="RefSeq" id="WP_116022878.1">
    <property type="nucleotide sequence ID" value="NZ_QTTT01000001.1"/>
</dbReference>
<keyword evidence="3" id="KW-0378">Hydrolase</keyword>
<dbReference type="GO" id="GO:0016787">
    <property type="term" value="F:hydrolase activity"/>
    <property type="evidence" value="ECO:0007669"/>
    <property type="project" value="UniProtKB-KW"/>
</dbReference>
<keyword evidence="2 5" id="KW-0732">Signal</keyword>
<evidence type="ECO:0000256" key="4">
    <source>
        <dbReference type="SAM" id="MobiDB-lite"/>
    </source>
</evidence>
<feature type="chain" id="PRO_5017792412" evidence="5">
    <location>
        <begin position="28"/>
        <end position="538"/>
    </location>
</feature>
<name>A0A3D9SND9_9ACTN</name>
<dbReference type="SUPFAM" id="SSF53474">
    <property type="entry name" value="alpha/beta-Hydrolases"/>
    <property type="match status" value="1"/>
</dbReference>
<evidence type="ECO:0000313" key="8">
    <source>
        <dbReference type="EMBL" id="REE97378.1"/>
    </source>
</evidence>
<evidence type="ECO:0000256" key="5">
    <source>
        <dbReference type="SAM" id="SignalP"/>
    </source>
</evidence>
<comment type="caution">
    <text evidence="8">The sequence shown here is derived from an EMBL/GenBank/DDBJ whole genome shotgun (WGS) entry which is preliminary data.</text>
</comment>
<evidence type="ECO:0000256" key="1">
    <source>
        <dbReference type="ARBA" id="ARBA00010088"/>
    </source>
</evidence>
<dbReference type="InterPro" id="IPR013595">
    <property type="entry name" value="Pept_S33_TAP-like_C"/>
</dbReference>
<feature type="domain" description="Peptidase S33 tripeptidyl aminopeptidase-like C-terminal" evidence="7">
    <location>
        <begin position="415"/>
        <end position="505"/>
    </location>
</feature>
<protein>
    <submittedName>
        <fullName evidence="8">TAP-like protein</fullName>
    </submittedName>
</protein>
<feature type="region of interest" description="Disordered" evidence="4">
    <location>
        <begin position="351"/>
        <end position="377"/>
    </location>
</feature>
<feature type="signal peptide" evidence="5">
    <location>
        <begin position="1"/>
        <end position="27"/>
    </location>
</feature>
<feature type="domain" description="AB hydrolase-1" evidence="6">
    <location>
        <begin position="107"/>
        <end position="285"/>
    </location>
</feature>
<dbReference type="EMBL" id="QTTT01000001">
    <property type="protein sequence ID" value="REE97378.1"/>
    <property type="molecule type" value="Genomic_DNA"/>
</dbReference>
<proteinExistence type="inferred from homology"/>
<dbReference type="InterPro" id="IPR051601">
    <property type="entry name" value="Serine_prot/Carboxylest_S33"/>
</dbReference>
<gene>
    <name evidence="8" type="ORF">DFJ69_2846</name>
</gene>
<feature type="region of interest" description="Disordered" evidence="4">
    <location>
        <begin position="505"/>
        <end position="538"/>
    </location>
</feature>
<evidence type="ECO:0000259" key="6">
    <source>
        <dbReference type="Pfam" id="PF00561"/>
    </source>
</evidence>
<dbReference type="PANTHER" id="PTHR43248:SF29">
    <property type="entry name" value="TRIPEPTIDYL AMINOPEPTIDASE"/>
    <property type="match status" value="1"/>
</dbReference>
<accession>A0A3D9SND9</accession>
<reference evidence="8 9" key="1">
    <citation type="submission" date="2018-08" db="EMBL/GenBank/DDBJ databases">
        <title>Sequencing the genomes of 1000 actinobacteria strains.</title>
        <authorList>
            <person name="Klenk H.-P."/>
        </authorList>
    </citation>
    <scope>NUCLEOTIDE SEQUENCE [LARGE SCALE GENOMIC DNA]</scope>
    <source>
        <strain evidence="8 9">DSM 43927</strain>
    </source>
</reference>
<evidence type="ECO:0000256" key="2">
    <source>
        <dbReference type="ARBA" id="ARBA00022729"/>
    </source>
</evidence>
<dbReference type="PANTHER" id="PTHR43248">
    <property type="entry name" value="2-SUCCINYL-6-HYDROXY-2,4-CYCLOHEXADIENE-1-CARBOXYLATE SYNTHASE"/>
    <property type="match status" value="1"/>
</dbReference>
<comment type="similarity">
    <text evidence="1">Belongs to the peptidase S33 family.</text>
</comment>
<sequence>MKPRRLLLGAALGLFAAVSGTVTVADAAETPVSRVDWHACPQYSDEVLRMFMFPRDIPGFRKQWARVQCGKVSVPLDYRKPRGRHITVAVTKLPATDPAHRKGSIAFNPGGPGGSGYLMPTLVTVFNPGNQALNKHYDLIGFDPRGVGYSTRSTCRYGPPASVPPGGGPITKAQAQEAYDETARKNAECARSDAAFLGGLTTTNVARDLDRIRSALGERRIGFYGGSWGSWLGAVYRSEFPRRTSRFWLDSAMPTRIRMDRLEADGAKATARNFSRMAAWMAERHKTYGFGTSGRVVEAAIARLVKSYDAAPRRFSDIPERLDGVLVSDLASRPSPEWPRSAHALRELRDATGPTAPPAIKDMYSGPQGPPPSGPDVPQGFNMTMAVATLCNEDEGPRDFASWWAAYQDRQKRYPVTGRFTQPTPLCAGWPLPVRHPRLKHSNASAVISGHRYESVTPYEWSRELHSAIGGSLQTVGDDIHGGVLDTPECAAKLRDYFATGRAPGHCKGLPEPTTTTRTRPMPSPSPTDILSPLTRRL</sequence>
<dbReference type="Pfam" id="PF00561">
    <property type="entry name" value="Abhydrolase_1"/>
    <property type="match status" value="1"/>
</dbReference>
<dbReference type="InterPro" id="IPR029058">
    <property type="entry name" value="AB_hydrolase_fold"/>
</dbReference>
<dbReference type="AlphaFoldDB" id="A0A3D9SND9"/>
<evidence type="ECO:0000313" key="9">
    <source>
        <dbReference type="Proteomes" id="UP000256661"/>
    </source>
</evidence>
<feature type="compositionally biased region" description="Low complexity" evidence="4">
    <location>
        <begin position="511"/>
        <end position="521"/>
    </location>
</feature>
<dbReference type="Gene3D" id="3.40.50.1820">
    <property type="entry name" value="alpha/beta hydrolase"/>
    <property type="match status" value="1"/>
</dbReference>
<evidence type="ECO:0000259" key="7">
    <source>
        <dbReference type="Pfam" id="PF08386"/>
    </source>
</evidence>
<evidence type="ECO:0000256" key="3">
    <source>
        <dbReference type="ARBA" id="ARBA00022801"/>
    </source>
</evidence>